<dbReference type="Gene3D" id="3.40.50.300">
    <property type="entry name" value="P-loop containing nucleotide triphosphate hydrolases"/>
    <property type="match status" value="1"/>
</dbReference>
<evidence type="ECO:0000256" key="2">
    <source>
        <dbReference type="ARBA" id="ARBA00022840"/>
    </source>
</evidence>
<dbReference type="SUPFAM" id="SSF52540">
    <property type="entry name" value="P-loop containing nucleoside triphosphate hydrolases"/>
    <property type="match status" value="1"/>
</dbReference>
<keyword evidence="3" id="KW-0805">Transcription regulation</keyword>
<organism evidence="7 8">
    <name type="scientific">Candidatus Polarisedimenticola svalbardensis</name>
    <dbReference type="NCBI Taxonomy" id="2886004"/>
    <lineage>
        <taxon>Bacteria</taxon>
        <taxon>Pseudomonadati</taxon>
        <taxon>Acidobacteriota</taxon>
        <taxon>Candidatus Polarisedimenticolia</taxon>
        <taxon>Candidatus Polarisedimenticolales</taxon>
        <taxon>Candidatus Polarisedimenticolaceae</taxon>
        <taxon>Candidatus Polarisedimenticola</taxon>
    </lineage>
</organism>
<dbReference type="InterPro" id="IPR027417">
    <property type="entry name" value="P-loop_NTPase"/>
</dbReference>
<dbReference type="PROSITE" id="PS00688">
    <property type="entry name" value="SIGMA54_INTERACT_3"/>
    <property type="match status" value="1"/>
</dbReference>
<dbReference type="InterPro" id="IPR025944">
    <property type="entry name" value="Sigma_54_int_dom_CS"/>
</dbReference>
<protein>
    <submittedName>
        <fullName evidence="7">Sigma-54-dependent Fis family transcriptional regulator</fullName>
    </submittedName>
</protein>
<dbReference type="InterPro" id="IPR025943">
    <property type="entry name" value="Sigma_54_int_dom_ATP-bd_2"/>
</dbReference>
<dbReference type="Gene3D" id="1.10.8.60">
    <property type="match status" value="1"/>
</dbReference>
<dbReference type="PROSITE" id="PS50045">
    <property type="entry name" value="SIGMA54_INTERACT_4"/>
    <property type="match status" value="1"/>
</dbReference>
<keyword evidence="2" id="KW-0067">ATP-binding</keyword>
<dbReference type="GO" id="GO:0005524">
    <property type="term" value="F:ATP binding"/>
    <property type="evidence" value="ECO:0007669"/>
    <property type="project" value="UniProtKB-KW"/>
</dbReference>
<evidence type="ECO:0000256" key="1">
    <source>
        <dbReference type="ARBA" id="ARBA00022741"/>
    </source>
</evidence>
<evidence type="ECO:0000256" key="3">
    <source>
        <dbReference type="ARBA" id="ARBA00023015"/>
    </source>
</evidence>
<gene>
    <name evidence="7" type="ORF">IFK94_01640</name>
</gene>
<keyword evidence="1" id="KW-0547">Nucleotide-binding</keyword>
<feature type="domain" description="Sigma-54 factor interaction" evidence="6">
    <location>
        <begin position="1"/>
        <end position="220"/>
    </location>
</feature>
<dbReference type="SUPFAM" id="SSF46689">
    <property type="entry name" value="Homeodomain-like"/>
    <property type="match status" value="1"/>
</dbReference>
<evidence type="ECO:0000313" key="7">
    <source>
        <dbReference type="EMBL" id="MBD3866800.1"/>
    </source>
</evidence>
<comment type="caution">
    <text evidence="7">The sequence shown here is derived from an EMBL/GenBank/DDBJ whole genome shotgun (WGS) entry which is preliminary data.</text>
</comment>
<sequence length="298" mass="32820">MLDSIRRFATCALPVLVTGETGTGKEGAARMLHDLGPRRHGPFLALNCAALPETLLEAELFGTVRGAYTGAAVDRHGLFRSADGGTLLLDEIGDMPPQMQAKLLRVLQEGTVRPVGGDREIAADVRIVSASHRDLAFMVKEGRFRADLFHRLAVLRLRIPPLRRRLEDIPCLVDQIAPRLSNATGIRVPALPPETVAALLAHSWPGNIRELETVLARAAVRTGGGPVHPEDLEFDSIRMEGGPARLPAGWREPLEGCLIRETIRDCRNNLTLAAARIGWTRQKLYRRMSHLEIDRDDL</sequence>
<dbReference type="InterPro" id="IPR058031">
    <property type="entry name" value="AAA_lid_NorR"/>
</dbReference>
<name>A0A8J6Y443_9BACT</name>
<dbReference type="PANTHER" id="PTHR32071">
    <property type="entry name" value="TRANSCRIPTIONAL REGULATORY PROTEIN"/>
    <property type="match status" value="1"/>
</dbReference>
<dbReference type="FunFam" id="3.40.50.300:FF:000006">
    <property type="entry name" value="DNA-binding transcriptional regulator NtrC"/>
    <property type="match status" value="1"/>
</dbReference>
<dbReference type="InterPro" id="IPR009057">
    <property type="entry name" value="Homeodomain-like_sf"/>
</dbReference>
<evidence type="ECO:0000259" key="6">
    <source>
        <dbReference type="PROSITE" id="PS50045"/>
    </source>
</evidence>
<dbReference type="SMART" id="SM00382">
    <property type="entry name" value="AAA"/>
    <property type="match status" value="1"/>
</dbReference>
<evidence type="ECO:0000256" key="4">
    <source>
        <dbReference type="ARBA" id="ARBA00023125"/>
    </source>
</evidence>
<proteinExistence type="predicted"/>
<dbReference type="Pfam" id="PF00158">
    <property type="entry name" value="Sigma54_activat"/>
    <property type="match status" value="1"/>
</dbReference>
<dbReference type="Pfam" id="PF25601">
    <property type="entry name" value="AAA_lid_14"/>
    <property type="match status" value="1"/>
</dbReference>
<dbReference type="InterPro" id="IPR002197">
    <property type="entry name" value="HTH_Fis"/>
</dbReference>
<dbReference type="CDD" id="cd00009">
    <property type="entry name" value="AAA"/>
    <property type="match status" value="1"/>
</dbReference>
<reference evidence="7 8" key="1">
    <citation type="submission" date="2020-08" db="EMBL/GenBank/DDBJ databases">
        <title>Acidobacteriota in marine sediments use diverse sulfur dissimilation pathways.</title>
        <authorList>
            <person name="Wasmund K."/>
        </authorList>
    </citation>
    <scope>NUCLEOTIDE SEQUENCE [LARGE SCALE GENOMIC DNA]</scope>
    <source>
        <strain evidence="7">MAG AM4</strain>
    </source>
</reference>
<dbReference type="PROSITE" id="PS00676">
    <property type="entry name" value="SIGMA54_INTERACT_2"/>
    <property type="match status" value="1"/>
</dbReference>
<keyword evidence="5" id="KW-0804">Transcription</keyword>
<dbReference type="InterPro" id="IPR003593">
    <property type="entry name" value="AAA+_ATPase"/>
</dbReference>
<dbReference type="InterPro" id="IPR002078">
    <property type="entry name" value="Sigma_54_int"/>
</dbReference>
<dbReference type="Pfam" id="PF02954">
    <property type="entry name" value="HTH_8"/>
    <property type="match status" value="1"/>
</dbReference>
<evidence type="ECO:0000256" key="5">
    <source>
        <dbReference type="ARBA" id="ARBA00023163"/>
    </source>
</evidence>
<dbReference type="Proteomes" id="UP000648239">
    <property type="component" value="Unassembled WGS sequence"/>
</dbReference>
<dbReference type="GO" id="GO:0006355">
    <property type="term" value="P:regulation of DNA-templated transcription"/>
    <property type="evidence" value="ECO:0007669"/>
    <property type="project" value="InterPro"/>
</dbReference>
<evidence type="ECO:0000313" key="8">
    <source>
        <dbReference type="Proteomes" id="UP000648239"/>
    </source>
</evidence>
<dbReference type="GO" id="GO:0043565">
    <property type="term" value="F:sequence-specific DNA binding"/>
    <property type="evidence" value="ECO:0007669"/>
    <property type="project" value="InterPro"/>
</dbReference>
<keyword evidence="4" id="KW-0238">DNA-binding</keyword>
<accession>A0A8J6Y443</accession>
<dbReference type="EMBL" id="JACXWD010000003">
    <property type="protein sequence ID" value="MBD3866800.1"/>
    <property type="molecule type" value="Genomic_DNA"/>
</dbReference>
<dbReference type="Gene3D" id="1.10.10.60">
    <property type="entry name" value="Homeodomain-like"/>
    <property type="match status" value="1"/>
</dbReference>
<dbReference type="AlphaFoldDB" id="A0A8J6Y443"/>